<name>A0A1V1P9S4_9BACT</name>
<dbReference type="Proteomes" id="UP000189670">
    <property type="component" value="Unassembled WGS sequence"/>
</dbReference>
<evidence type="ECO:0000313" key="2">
    <source>
        <dbReference type="Proteomes" id="UP000189670"/>
    </source>
</evidence>
<protein>
    <submittedName>
        <fullName evidence="1">Uncharacterized protein</fullName>
    </submittedName>
</protein>
<reference evidence="2" key="1">
    <citation type="submission" date="2012-11" db="EMBL/GenBank/DDBJ databases">
        <authorList>
            <person name="Lucero-Rivera Y.E."/>
            <person name="Tovar-Ramirez D."/>
        </authorList>
    </citation>
    <scope>NUCLEOTIDE SEQUENCE [LARGE SCALE GENOMIC DNA]</scope>
    <source>
        <strain evidence="2">Araruama</strain>
    </source>
</reference>
<dbReference type="EMBL" id="ATBP01000242">
    <property type="protein sequence ID" value="ETR71652.1"/>
    <property type="molecule type" value="Genomic_DNA"/>
</dbReference>
<proteinExistence type="predicted"/>
<gene>
    <name evidence="1" type="ORF">OMM_02333</name>
</gene>
<accession>A0A1V1P9S4</accession>
<comment type="caution">
    <text evidence="1">The sequence shown here is derived from an EMBL/GenBank/DDBJ whole genome shotgun (WGS) entry which is preliminary data.</text>
</comment>
<organism evidence="1 2">
    <name type="scientific">Candidatus Magnetoglobus multicellularis str. Araruama</name>
    <dbReference type="NCBI Taxonomy" id="890399"/>
    <lineage>
        <taxon>Bacteria</taxon>
        <taxon>Pseudomonadati</taxon>
        <taxon>Thermodesulfobacteriota</taxon>
        <taxon>Desulfobacteria</taxon>
        <taxon>Desulfobacterales</taxon>
        <taxon>Desulfobacteraceae</taxon>
        <taxon>Candidatus Magnetoglobus</taxon>
    </lineage>
</organism>
<sequence>MSDQREAELEQDIDDYIISYTSRYNQASSKQRENMLSPAAMNATLSGLLKMIKYATKKLDIPITPNTLLLGDLDNPFSPIYLSSPFFRRLSFDTSTGKLTQKDSYLFGCNFIAKTLLDKLKLKDKITLPTLEYEVDKNKMTGSLNGLKLEIKPITIETEKASLEVDLENKDATNTISINNALFTLTTKAVTKYTENAATGGMKVSSLKFTYDDKNGFKLISGEAGGQINIKEIAISPAFKFSDIHTYFNILFREKNQNEPGYTDKYPDELEELIVVLGGEGKLKLKRESTVTNDLSIEAGLELALDGDNWGFYNLQKANLVAKDWFEFPKAGVFSLTGVGGGYQYMKKEPSYWHLTVGFNFYKAIKNVYLFGGNASIYTDSDFDSFGFAISSLKTPLPGTDLENAWSKSDSSICLLAGKIRKGNPVSCPNITDCSGNPFALKPSTDDEIFKGTAMGATISVSLMDGKTNKPYEILGVAKVEDVISGDMGFKVFDIENKKNSTQKISARLLSKAELKLPKITKDWWFIPSDLKTGKSLGMVCLEMGYYEIEQKYSEWFSEKTAKLGKHHGIYAVASLLEKKYPVFIPLDHFTDKDYNQLVFVTNMTIKSTDVRKRQRDATPLGQIINDSFTLSGNEPFIKVDFVSSDNALSLVTPNGITITQDSPNTNDCQIDTIDGQFTVISIADPDKGTYYLSYQHTGNERITIFGANQEPQGTISLANQTASFQLTDPENDPISYEIGLADENDNEITVLEPETTYNGETSYDMTDISYLPSGDYRVFMRYHDSKHPHKICMTTETISIEKEIPQPQHIQSIVTDEYVDIQWDDISGTAGYTVTLYNDNTPFYEMPTKSNQSRIYYLNDGTYRAEIQGYDMDGFFGPAGSIQFSVQKQAAMIIPKPVDDVGFQFDGTEARLTWNQPQDTDFYQITLKKGSQIILDQLITSQTYYTVDPSFYGEQLYIEITSKNASNNSSEIFSKTIPIMDDTDSDQDNLPDMWEICHLNTLAFNGTDDFDLDGLSNASEFTLATNPIQKDTDQDMVVDSNDPHPLIKADKNQNILSDDWERVYTITHLLADDDNDTYQNYIEYLAGWNPNKADPPDQDISRYKDMTFPPVIISNMDQLSICRINQPLNLDLSQSFDVQEKPLSFSWKVNTDPVPYTGNQLTWKTDQTGMIRIEATVKNYTHSVYRQYSIFVTDGTYKRADGAGAHELTLQNYKISIPAGAMNPESYVLAADISHKHIPIKIMGRKIVTHGLVLLYSDNHKFESPVEIIPYVKDDDIIDPYIFNYGSSIWTDLVTGETFDPIYRKRMISNDDLSYKIQTKETGILVFANRPDPIELKPVTQVFATNRVYYVDLASYQQANGLQQITDITLETNGIVDIYRGLVSGNDEIRLDVIQPGRTEISIVGINQEGNKVRYTYLLDIIRTPPENNLTKVIAALQICAGIDQLYDLSDIDMNQDNQISLIETIYWLQKVSKNEQ</sequence>
<evidence type="ECO:0000313" key="1">
    <source>
        <dbReference type="EMBL" id="ETR71652.1"/>
    </source>
</evidence>